<name>A0A2S9I3K7_9GAMM</name>
<keyword evidence="1 2" id="KW-0732">Signal</keyword>
<dbReference type="PANTHER" id="PTHR34501">
    <property type="entry name" value="PROTEIN YDDL-RELATED"/>
    <property type="match status" value="1"/>
</dbReference>
<dbReference type="Pfam" id="PF03797">
    <property type="entry name" value="Autotransporter"/>
    <property type="match status" value="1"/>
</dbReference>
<feature type="signal peptide" evidence="2">
    <location>
        <begin position="1"/>
        <end position="26"/>
    </location>
</feature>
<dbReference type="PROSITE" id="PS51257">
    <property type="entry name" value="PROKAR_LIPOPROTEIN"/>
    <property type="match status" value="1"/>
</dbReference>
<protein>
    <recommendedName>
        <fullName evidence="3">Autotransporter domain-containing protein</fullName>
    </recommendedName>
</protein>
<accession>A0A2S9I3K7</accession>
<feature type="chain" id="PRO_5015777063" description="Autotransporter domain-containing protein" evidence="2">
    <location>
        <begin position="27"/>
        <end position="385"/>
    </location>
</feature>
<dbReference type="PANTHER" id="PTHR34501:SF2">
    <property type="entry name" value="OUTER MEMBRANE PORIN F-RELATED"/>
    <property type="match status" value="1"/>
</dbReference>
<evidence type="ECO:0000313" key="4">
    <source>
        <dbReference type="EMBL" id="PRD12383.1"/>
    </source>
</evidence>
<dbReference type="SUPFAM" id="SSF56935">
    <property type="entry name" value="Porins"/>
    <property type="match status" value="1"/>
</dbReference>
<dbReference type="RefSeq" id="WP_105595774.1">
    <property type="nucleotide sequence ID" value="NZ_PDET01000035.1"/>
</dbReference>
<dbReference type="Gene3D" id="2.40.160.10">
    <property type="entry name" value="Porin"/>
    <property type="match status" value="1"/>
</dbReference>
<reference evidence="4 5" key="1">
    <citation type="submission" date="2017-10" db="EMBL/GenBank/DDBJ databases">
        <title>Draft genome of two endophytic bacteria isolated from 'guarana' Paullinia cupana (Mart.) Ducke.</title>
        <authorList>
            <person name="Siqueira K.A."/>
            <person name="Liotti R.G."/>
            <person name="Mendes T.A."/>
            <person name="Soares M.A."/>
        </authorList>
    </citation>
    <scope>NUCLEOTIDE SEQUENCE [LARGE SCALE GENOMIC DNA]</scope>
    <source>
        <strain evidence="4 5">342</strain>
    </source>
</reference>
<dbReference type="AlphaFoldDB" id="A0A2S9I3K7"/>
<dbReference type="EMBL" id="PDET01000035">
    <property type="protein sequence ID" value="PRD12383.1"/>
    <property type="molecule type" value="Genomic_DNA"/>
</dbReference>
<comment type="caution">
    <text evidence="4">The sequence shown here is derived from an EMBL/GenBank/DDBJ whole genome shotgun (WGS) entry which is preliminary data.</text>
</comment>
<evidence type="ECO:0000256" key="2">
    <source>
        <dbReference type="SAM" id="SignalP"/>
    </source>
</evidence>
<feature type="domain" description="Autotransporter" evidence="3">
    <location>
        <begin position="218"/>
        <end position="328"/>
    </location>
</feature>
<evidence type="ECO:0000256" key="1">
    <source>
        <dbReference type="ARBA" id="ARBA00022729"/>
    </source>
</evidence>
<gene>
    <name evidence="4" type="ORF">CQW29_26700</name>
</gene>
<organism evidence="4 5">
    <name type="scientific">Pantoea coffeiphila</name>
    <dbReference type="NCBI Taxonomy" id="1465635"/>
    <lineage>
        <taxon>Bacteria</taxon>
        <taxon>Pseudomonadati</taxon>
        <taxon>Pseudomonadota</taxon>
        <taxon>Gammaproteobacteria</taxon>
        <taxon>Enterobacterales</taxon>
        <taxon>Erwiniaceae</taxon>
        <taxon>Pantoea</taxon>
    </lineage>
</organism>
<dbReference type="Proteomes" id="UP000239181">
    <property type="component" value="Unassembled WGS sequence"/>
</dbReference>
<evidence type="ECO:0000259" key="3">
    <source>
        <dbReference type="Pfam" id="PF03797"/>
    </source>
</evidence>
<sequence length="385" mass="43751">MFASKKRYVACAGLLIFSCWSSETCAEITLLQQDRDNPDWLNRLNLSVNGSIRPQFNDVMGDSDKGSYQRNGFDDGDNQTRFGFAADYYLRDGVSWYTYYEFGLNTPALFHWKNHYDKGSNYTTRRMLFTGLKADDMGELTIGQQTSVYYDVVAAKTDLWDDDMLAQASGVGINGAYDGSYRPRKQLKFKNSYGSVDLYAGWLFPDSEYVVGDGTHYRRKGGGSLGFDYHIADDLSLGMAWNETRATIKHPGADDDKTYNQHIMGAALSWVPDNWTFAVGGGWYKNFLQTESSRTDNYFAGNAWGVEYYAGYNFNIDRAGLKTVQPFFMGDRLEYVSGRNYKRIDNGLGLLLAFAYGFSVDYEHMFTSSTDRQGDVNFVRLSYDF</sequence>
<proteinExistence type="predicted"/>
<evidence type="ECO:0000313" key="5">
    <source>
        <dbReference type="Proteomes" id="UP000239181"/>
    </source>
</evidence>
<dbReference type="InterPro" id="IPR005546">
    <property type="entry name" value="Autotransporte_beta"/>
</dbReference>
<keyword evidence="5" id="KW-1185">Reference proteome</keyword>
<dbReference type="InterPro" id="IPR023614">
    <property type="entry name" value="Porin_dom_sf"/>
</dbReference>
<dbReference type="InterPro" id="IPR050298">
    <property type="entry name" value="Gram-neg_bact_OMP"/>
</dbReference>
<dbReference type="OrthoDB" id="6674170at2"/>